<evidence type="ECO:0000313" key="1">
    <source>
        <dbReference type="EMBL" id="VDB94929.1"/>
    </source>
</evidence>
<gene>
    <name evidence="1" type="ORF">BGT96224V316_LOCUS8007</name>
</gene>
<name>A0A9X9MPP8_BLUGR</name>
<keyword evidence="2" id="KW-1185">Reference proteome</keyword>
<dbReference type="Proteomes" id="UP000324639">
    <property type="component" value="Chromosome Bgt_-10"/>
</dbReference>
<sequence length="47" mass="5430">MHLPLPGLGHPPPQRSIVYPYYRISSVTLVSRRRLKNLSITQETSRN</sequence>
<protein>
    <submittedName>
        <fullName evidence="1">Bgt-20241</fullName>
    </submittedName>
</protein>
<evidence type="ECO:0000313" key="2">
    <source>
        <dbReference type="Proteomes" id="UP000324639"/>
    </source>
</evidence>
<organism evidence="1 2">
    <name type="scientific">Blumeria graminis f. sp. tritici</name>
    <dbReference type="NCBI Taxonomy" id="62690"/>
    <lineage>
        <taxon>Eukaryota</taxon>
        <taxon>Fungi</taxon>
        <taxon>Dikarya</taxon>
        <taxon>Ascomycota</taxon>
        <taxon>Pezizomycotina</taxon>
        <taxon>Leotiomycetes</taxon>
        <taxon>Erysiphales</taxon>
        <taxon>Erysiphaceae</taxon>
        <taxon>Blumeria</taxon>
    </lineage>
</organism>
<proteinExistence type="predicted"/>
<dbReference type="EMBL" id="LR026993">
    <property type="protein sequence ID" value="VDB94929.1"/>
    <property type="molecule type" value="Genomic_DNA"/>
</dbReference>
<accession>A0A9X9MPP8</accession>
<reference evidence="1 2" key="1">
    <citation type="submission" date="2018-08" db="EMBL/GenBank/DDBJ databases">
        <authorList>
            <person name="Muller C M."/>
        </authorList>
    </citation>
    <scope>NUCLEOTIDE SEQUENCE [LARGE SCALE GENOMIC DNA]</scope>
</reference>
<dbReference type="AlphaFoldDB" id="A0A9X9MPP8"/>